<organism evidence="2 3">
    <name type="scientific">Chlamydia ibidis 10-1398/6</name>
    <dbReference type="NCBI Taxonomy" id="1046581"/>
    <lineage>
        <taxon>Bacteria</taxon>
        <taxon>Pseudomonadati</taxon>
        <taxon>Chlamydiota</taxon>
        <taxon>Chlamydiia</taxon>
        <taxon>Chlamydiales</taxon>
        <taxon>Chlamydiaceae</taxon>
        <taxon>Chlamydia/Chlamydophila group</taxon>
        <taxon>Chlamydia</taxon>
    </lineage>
</organism>
<evidence type="ECO:0008006" key="4">
    <source>
        <dbReference type="Google" id="ProtNLM"/>
    </source>
</evidence>
<evidence type="ECO:0000256" key="1">
    <source>
        <dbReference type="SAM" id="Phobius"/>
    </source>
</evidence>
<keyword evidence="1" id="KW-0812">Transmembrane</keyword>
<feature type="transmembrane region" description="Helical" evidence="1">
    <location>
        <begin position="272"/>
        <end position="294"/>
    </location>
</feature>
<dbReference type="RefSeq" id="WP_021119518.1">
    <property type="nucleotide sequence ID" value="NZ_APJW01000001.1"/>
</dbReference>
<dbReference type="EMBL" id="APJW01000001">
    <property type="protein sequence ID" value="EQM62954.1"/>
    <property type="molecule type" value="Genomic_DNA"/>
</dbReference>
<gene>
    <name evidence="2" type="ORF">H359_0435</name>
</gene>
<evidence type="ECO:0000313" key="2">
    <source>
        <dbReference type="EMBL" id="EQM62954.1"/>
    </source>
</evidence>
<keyword evidence="1" id="KW-1133">Transmembrane helix</keyword>
<feature type="transmembrane region" description="Helical" evidence="1">
    <location>
        <begin position="246"/>
        <end position="266"/>
    </location>
</feature>
<evidence type="ECO:0000313" key="3">
    <source>
        <dbReference type="Proteomes" id="UP000016064"/>
    </source>
</evidence>
<name>A0ABN0MZY7_9CHLA</name>
<feature type="transmembrane region" description="Helical" evidence="1">
    <location>
        <begin position="56"/>
        <end position="77"/>
    </location>
</feature>
<protein>
    <recommendedName>
        <fullName evidence="4">IncA family protein</fullName>
    </recommendedName>
</protein>
<accession>A0ABN0MZY7</accession>
<comment type="caution">
    <text evidence="2">The sequence shown here is derived from an EMBL/GenBank/DDBJ whole genome shotgun (WGS) entry which is preliminary data.</text>
</comment>
<proteinExistence type="predicted"/>
<reference evidence="2 3" key="1">
    <citation type="submission" date="2013-07" db="EMBL/GenBank/DDBJ databases">
        <title>Isolation of a new Chlamydia species from the feral Sacred Ibis (Threskiornis aethiopicus): Chlamydia ibidis.</title>
        <authorList>
            <person name="Vorimore F."/>
            <person name="Hsia R.-C."/>
            <person name="Huot-Creasy H."/>
            <person name="Bastian S."/>
            <person name="Deruyter L."/>
            <person name="Passet A."/>
            <person name="Sachse K."/>
            <person name="Bavoil P."/>
            <person name="Myers G."/>
            <person name="Laroucau K."/>
        </authorList>
    </citation>
    <scope>NUCLEOTIDE SEQUENCE [LARGE SCALE GENOMIC DNA]</scope>
    <source>
        <strain evidence="2 3">10-1398/6</strain>
    </source>
</reference>
<sequence length="549" mass="61965">MPSDPISRNPRSYPVTLSKSFTDMHPKLARALQISVLVIAILAIVSSMILMTLSPLGIVMSLGVGGALFACGSTLAYKVTQSVISMISSAKKEKHRQKLLLTSSLNNSRINSHMEEIANPTMKESIWSKHEAMVRKFSQIQLHLTEQQRSILRHLPGENGKTFEELIENTSNSYESCLNLLELRKKIHQEQINANEDTDYLIMESKNREVLYLGNVLIDKLSVCGGVFSAKFPDLSKTMQRVHTGVSLGFILGGIACVGLIAVLSAPAGLLSIPMIIAAAIGIGVATLCVLFALKEILKRTQKNKKQIAEELSDTLDIGHLVSISAQQKTLLDSFKMALLKENDLVNDSRPYYSNYEETKRVLTDLKERLCELQFIYKHEKKKSDLRLTDLENKLRNNSNFDDNPAILIDDKFDEYVSQGVENAKKRREKQRKHDHNDEGIWSPKLKHTIEGLWKSVDNLSLDDQLLLERGFTKDLKSYSDSINNLRRDIDVVQGKLLEIEKDVNKYRLRNDDISSLFRQISNDSMIMTTKLLEAQSMLLHVLKGVKKN</sequence>
<keyword evidence="3" id="KW-1185">Reference proteome</keyword>
<keyword evidence="1" id="KW-0472">Membrane</keyword>
<dbReference type="Proteomes" id="UP000016064">
    <property type="component" value="Unassembled WGS sequence"/>
</dbReference>
<feature type="transmembrane region" description="Helical" evidence="1">
    <location>
        <begin position="28"/>
        <end position="50"/>
    </location>
</feature>